<evidence type="ECO:0000313" key="2">
    <source>
        <dbReference type="EnsemblMetazoa" id="ACOM026082-PA.1"/>
    </source>
</evidence>
<feature type="compositionally biased region" description="Low complexity" evidence="1">
    <location>
        <begin position="9"/>
        <end position="29"/>
    </location>
</feature>
<proteinExistence type="predicted"/>
<dbReference type="AlphaFoldDB" id="A0A8W7P550"/>
<sequence length="148" mass="15140">MKRINCFDSSCPTSSLTSPSSSSSPGPSSLSPPSPPSSSSSSAGLFAFAPSNVSFRFAPKMVTGSGRTVGKGGAGENGSERLVAERRCRDAHGGGALYRAGSVYVAARAAGSHAHCTTRVHTRATGRFTVLLHPGDRCPLVARSDGEN</sequence>
<evidence type="ECO:0000256" key="1">
    <source>
        <dbReference type="SAM" id="MobiDB-lite"/>
    </source>
</evidence>
<dbReference type="Proteomes" id="UP000075882">
    <property type="component" value="Unassembled WGS sequence"/>
</dbReference>
<feature type="region of interest" description="Disordered" evidence="1">
    <location>
        <begin position="1"/>
        <end position="43"/>
    </location>
</feature>
<protein>
    <submittedName>
        <fullName evidence="2">Uncharacterized protein</fullName>
    </submittedName>
</protein>
<reference evidence="2" key="1">
    <citation type="submission" date="2022-08" db="UniProtKB">
        <authorList>
            <consortium name="EnsemblMetazoa"/>
        </authorList>
    </citation>
    <scope>IDENTIFICATION</scope>
</reference>
<organism evidence="2">
    <name type="scientific">Anopheles coluzzii</name>
    <name type="common">African malaria mosquito</name>
    <dbReference type="NCBI Taxonomy" id="1518534"/>
    <lineage>
        <taxon>Eukaryota</taxon>
        <taxon>Metazoa</taxon>
        <taxon>Ecdysozoa</taxon>
        <taxon>Arthropoda</taxon>
        <taxon>Hexapoda</taxon>
        <taxon>Insecta</taxon>
        <taxon>Pterygota</taxon>
        <taxon>Neoptera</taxon>
        <taxon>Endopterygota</taxon>
        <taxon>Diptera</taxon>
        <taxon>Nematocera</taxon>
        <taxon>Culicoidea</taxon>
        <taxon>Culicidae</taxon>
        <taxon>Anophelinae</taxon>
        <taxon>Anopheles</taxon>
    </lineage>
</organism>
<name>A0A8W7P550_ANOCL</name>
<dbReference type="EnsemblMetazoa" id="ACOM026082-RA">
    <property type="protein sequence ID" value="ACOM026082-PA.1"/>
    <property type="gene ID" value="ACOM026082"/>
</dbReference>
<accession>A0A8W7P550</accession>